<dbReference type="SUPFAM" id="SSF69318">
    <property type="entry name" value="Integrin alpha N-terminal domain"/>
    <property type="match status" value="1"/>
</dbReference>
<protein>
    <submittedName>
        <fullName evidence="4">FG-GAP-like repeat-containing protein</fullName>
    </submittedName>
</protein>
<dbReference type="InterPro" id="IPR049366">
    <property type="entry name" value="RGL11_C"/>
</dbReference>
<feature type="domain" description="Rhamnogalacturonan lyase family 11 C-terminal" evidence="3">
    <location>
        <begin position="228"/>
        <end position="500"/>
    </location>
</feature>
<evidence type="ECO:0000259" key="3">
    <source>
        <dbReference type="Pfam" id="PF21348"/>
    </source>
</evidence>
<keyword evidence="2" id="KW-1133">Transmembrane helix</keyword>
<keyword evidence="2" id="KW-0812">Transmembrane</keyword>
<dbReference type="InterPro" id="IPR028994">
    <property type="entry name" value="Integrin_alpha_N"/>
</dbReference>
<keyword evidence="1" id="KW-0732">Signal</keyword>
<dbReference type="Proteomes" id="UP001442494">
    <property type="component" value="Unassembled WGS sequence"/>
</dbReference>
<dbReference type="InterPro" id="IPR034641">
    <property type="entry name" value="RGL11"/>
</dbReference>
<dbReference type="Pfam" id="PF21348">
    <property type="entry name" value="RGL11_C"/>
    <property type="match status" value="1"/>
</dbReference>
<reference evidence="4 5" key="1">
    <citation type="submission" date="2022-04" db="EMBL/GenBank/DDBJ databases">
        <title>Positive selection, recombination, and allopatry shape intraspecific diversity of widespread and dominant cyanobacteria.</title>
        <authorList>
            <person name="Wei J."/>
            <person name="Shu W."/>
            <person name="Hu C."/>
        </authorList>
    </citation>
    <scope>NUCLEOTIDE SEQUENCE [LARGE SCALE GENOMIC DNA]</scope>
    <source>
        <strain evidence="4 5">GB2-A5</strain>
    </source>
</reference>
<accession>A0ABV0JRF6</accession>
<proteinExistence type="predicted"/>
<dbReference type="InterPro" id="IPR013517">
    <property type="entry name" value="FG-GAP"/>
</dbReference>
<evidence type="ECO:0000256" key="2">
    <source>
        <dbReference type="SAM" id="Phobius"/>
    </source>
</evidence>
<gene>
    <name evidence="4" type="ORF">NDI37_16405</name>
</gene>
<dbReference type="PANTHER" id="PTHR43118">
    <property type="entry name" value="RHAMNOGALACTURONAN LYASE (EUROFUNG)"/>
    <property type="match status" value="1"/>
</dbReference>
<keyword evidence="2" id="KW-0472">Membrane</keyword>
<dbReference type="EMBL" id="JAMPKK010000036">
    <property type="protein sequence ID" value="MEP0866050.1"/>
    <property type="molecule type" value="Genomic_DNA"/>
</dbReference>
<evidence type="ECO:0000313" key="5">
    <source>
        <dbReference type="Proteomes" id="UP001442494"/>
    </source>
</evidence>
<dbReference type="Pfam" id="PF13517">
    <property type="entry name" value="FG-GAP_3"/>
    <property type="match status" value="1"/>
</dbReference>
<feature type="transmembrane region" description="Helical" evidence="2">
    <location>
        <begin position="12"/>
        <end position="30"/>
    </location>
</feature>
<sequence>MQKRLYNLSRNRVFYISGLISLSVLLAFPVQEYAKKFFRKEVILPNSQIKPQTIQLDLPPEDKRIGGLIAADVNNDTKKDFIITKPGHIAVYSNSGDKLWTKQIDIQVSGQAEKQGLPGWHGSGVQAADVDGDRLTEVLFLTKDKNLHIVQGADGKTKRSIKLEPPKGASSWEHVVVANFRGKGNRDLLLQATNAKGYRKGRYLAAYAIDNLLKQENPKPLWTQDKFLGGVHAGARVADLDGDGKHEVLGGTIVGSDGKILFQVPMENTTKQHPHIDAIFVADVRPDIPGLEVVALEEGGSDRLKEGGRGIRKRFAEMYNNIAGGGNRIFLYNKERLIWETHFKHQEPQNAAVGDFDLQRPGLEIWCRSRYNTNQKPFVFDAQGKLIADYQIEDVAPKGWSDKGVEVIFTVDWTGDSRQLAAAKERHEAGDVAIFDPLNGQFLHRFDEKSDRLYVADVSGDWREELIVLNGNQLRIYQNQEPNPNPNRPRLWTQDHYRLSKMTWNYYNP</sequence>
<dbReference type="Gene3D" id="2.130.10.130">
    <property type="entry name" value="Integrin alpha, N-terminal"/>
    <property type="match status" value="1"/>
</dbReference>
<keyword evidence="5" id="KW-1185">Reference proteome</keyword>
<name>A0ABV0JRF6_9CYAN</name>
<dbReference type="PANTHER" id="PTHR43118:SF1">
    <property type="entry name" value="RHAMNOGALACTURONAN LYASE (EUROFUNG)"/>
    <property type="match status" value="1"/>
</dbReference>
<comment type="caution">
    <text evidence="4">The sequence shown here is derived from an EMBL/GenBank/DDBJ whole genome shotgun (WGS) entry which is preliminary data.</text>
</comment>
<organism evidence="4 5">
    <name type="scientific">Funiculus sociatus GB2-A5</name>
    <dbReference type="NCBI Taxonomy" id="2933946"/>
    <lineage>
        <taxon>Bacteria</taxon>
        <taxon>Bacillati</taxon>
        <taxon>Cyanobacteriota</taxon>
        <taxon>Cyanophyceae</taxon>
        <taxon>Coleofasciculales</taxon>
        <taxon>Coleofasciculaceae</taxon>
        <taxon>Funiculus</taxon>
    </lineage>
</organism>
<dbReference type="RefSeq" id="WP_190419537.1">
    <property type="nucleotide sequence ID" value="NZ_JAMPKK010000036.1"/>
</dbReference>
<evidence type="ECO:0000313" key="4">
    <source>
        <dbReference type="EMBL" id="MEP0866050.1"/>
    </source>
</evidence>
<evidence type="ECO:0000256" key="1">
    <source>
        <dbReference type="ARBA" id="ARBA00022729"/>
    </source>
</evidence>